<dbReference type="PANTHER" id="PTHR11629:SF63">
    <property type="entry name" value="V-TYPE PROTON ATPASE SUBUNIT A"/>
    <property type="match status" value="1"/>
</dbReference>
<evidence type="ECO:0000313" key="10">
    <source>
        <dbReference type="EMBL" id="OGF41940.1"/>
    </source>
</evidence>
<dbReference type="Proteomes" id="UP000177579">
    <property type="component" value="Unassembled WGS sequence"/>
</dbReference>
<feature type="transmembrane region" description="Helical" evidence="9">
    <location>
        <begin position="599"/>
        <end position="625"/>
    </location>
</feature>
<gene>
    <name evidence="10" type="ORF">A2531_04895</name>
</gene>
<dbReference type="InterPro" id="IPR002490">
    <property type="entry name" value="V-ATPase_116kDa_su"/>
</dbReference>
<dbReference type="GO" id="GO:0016471">
    <property type="term" value="C:vacuolar proton-transporting V-type ATPase complex"/>
    <property type="evidence" value="ECO:0007669"/>
    <property type="project" value="TreeGrafter"/>
</dbReference>
<sequence>MSVAKIKKINIIAHNDSKKEILEFLFDRGFMEILPAKDASAILVRERRNDEATNTEYKLSKITYALDFLSSYHQDTRTLTEKINQEKKNIYLDEIFKLQNDFKYFEVCEKIEDCGQGFNTLKSLIIKLNEEKKKLLPWKNLPLTENDIETKNVKVVLGSIANDKYDEFCNKINKKFTKINITRVEQNDSCSFVYIIFIKEYERRFFNFLNNNSFKLIESPLGNISVRERIDEIDKEIEGVETEIGKIKSEVQEIANKHFENLQIIFDFLTWQLKQENIQENFEFTENTFSVLGWIKNTELSELKKGIQKITDFFDIIELKIKEDEPVPIIMKNSKLVTPFEFVTSIYGFPRYGEVDPTPFLAGFFIIFFGLCLTDAGYGIILTICSFIFLKFFKFTGGTKKLLQVLFFGGIVTFIAGGLTGGWFGVVLDDLPESLAWLAKPLIAIRQVDPVKDPLTILALSILLGYIHLVFGNFISLSCKIKQGEVKDGLLTSGVWIYFLLTIGFWIATIKGVLPPSVNQAALYAVISAIILVVLTQGKSKNPIMKIFGGLTQLYFGISGYVSDILSYSRLLALGLATGIIGMVVNIVGAMVYDKIPYIGWLLMVLVLIGGHLMNLVISLVGAFVHSGRLQYVEFFKTFFEGGGRIFHPFIRENKYINLIKK</sequence>
<evidence type="ECO:0000256" key="2">
    <source>
        <dbReference type="ARBA" id="ARBA00009904"/>
    </source>
</evidence>
<feature type="transmembrane region" description="Helical" evidence="9">
    <location>
        <begin position="402"/>
        <end position="426"/>
    </location>
</feature>
<evidence type="ECO:0000256" key="9">
    <source>
        <dbReference type="SAM" id="Phobius"/>
    </source>
</evidence>
<keyword evidence="8" id="KW-0175">Coiled coil</keyword>
<dbReference type="Pfam" id="PF01496">
    <property type="entry name" value="V_ATPase_I"/>
    <property type="match status" value="1"/>
</dbReference>
<evidence type="ECO:0000256" key="1">
    <source>
        <dbReference type="ARBA" id="ARBA00004141"/>
    </source>
</evidence>
<feature type="transmembrane region" description="Helical" evidence="9">
    <location>
        <begin position="455"/>
        <end position="477"/>
    </location>
</feature>
<dbReference type="GO" id="GO:0046961">
    <property type="term" value="F:proton-transporting ATPase activity, rotational mechanism"/>
    <property type="evidence" value="ECO:0007669"/>
    <property type="project" value="InterPro"/>
</dbReference>
<keyword evidence="7 9" id="KW-0472">Membrane</keyword>
<feature type="transmembrane region" description="Helical" evidence="9">
    <location>
        <begin position="360"/>
        <end position="390"/>
    </location>
</feature>
<comment type="caution">
    <text evidence="10">The sequence shown here is derived from an EMBL/GenBank/DDBJ whole genome shotgun (WGS) entry which is preliminary data.</text>
</comment>
<protein>
    <submittedName>
        <fullName evidence="10">Uncharacterized protein</fullName>
    </submittedName>
</protein>
<comment type="similarity">
    <text evidence="2">Belongs to the V-ATPase 116 kDa subunit family.</text>
</comment>
<dbReference type="EMBL" id="MFGO01000001">
    <property type="protein sequence ID" value="OGF41940.1"/>
    <property type="molecule type" value="Genomic_DNA"/>
</dbReference>
<feature type="transmembrane region" description="Helical" evidence="9">
    <location>
        <begin position="521"/>
        <end position="538"/>
    </location>
</feature>
<dbReference type="GO" id="GO:0033179">
    <property type="term" value="C:proton-transporting V-type ATPase, V0 domain"/>
    <property type="evidence" value="ECO:0007669"/>
    <property type="project" value="InterPro"/>
</dbReference>
<keyword evidence="5 9" id="KW-1133">Transmembrane helix</keyword>
<feature type="transmembrane region" description="Helical" evidence="9">
    <location>
        <begin position="489"/>
        <end position="509"/>
    </location>
</feature>
<evidence type="ECO:0000256" key="8">
    <source>
        <dbReference type="SAM" id="Coils"/>
    </source>
</evidence>
<evidence type="ECO:0000256" key="7">
    <source>
        <dbReference type="ARBA" id="ARBA00023136"/>
    </source>
</evidence>
<evidence type="ECO:0000256" key="5">
    <source>
        <dbReference type="ARBA" id="ARBA00022989"/>
    </source>
</evidence>
<keyword evidence="6" id="KW-0406">Ion transport</keyword>
<dbReference type="PANTHER" id="PTHR11629">
    <property type="entry name" value="VACUOLAR PROTON ATPASES"/>
    <property type="match status" value="1"/>
</dbReference>
<accession>A0A1F5TSJ5</accession>
<evidence type="ECO:0000256" key="6">
    <source>
        <dbReference type="ARBA" id="ARBA00023065"/>
    </source>
</evidence>
<feature type="transmembrane region" description="Helical" evidence="9">
    <location>
        <begin position="571"/>
        <end position="593"/>
    </location>
</feature>
<keyword evidence="4 9" id="KW-0812">Transmembrane</keyword>
<evidence type="ECO:0000256" key="3">
    <source>
        <dbReference type="ARBA" id="ARBA00022448"/>
    </source>
</evidence>
<keyword evidence="3" id="KW-0813">Transport</keyword>
<evidence type="ECO:0000256" key="4">
    <source>
        <dbReference type="ARBA" id="ARBA00022692"/>
    </source>
</evidence>
<proteinExistence type="inferred from homology"/>
<feature type="coiled-coil region" evidence="8">
    <location>
        <begin position="223"/>
        <end position="257"/>
    </location>
</feature>
<dbReference type="GO" id="GO:0051117">
    <property type="term" value="F:ATPase binding"/>
    <property type="evidence" value="ECO:0007669"/>
    <property type="project" value="TreeGrafter"/>
</dbReference>
<name>A0A1F5TSJ5_9BACT</name>
<dbReference type="GO" id="GO:0007035">
    <property type="term" value="P:vacuolar acidification"/>
    <property type="evidence" value="ECO:0007669"/>
    <property type="project" value="TreeGrafter"/>
</dbReference>
<reference evidence="10 11" key="1">
    <citation type="journal article" date="2016" name="Nat. Commun.">
        <title>Thousands of microbial genomes shed light on interconnected biogeochemical processes in an aquifer system.</title>
        <authorList>
            <person name="Anantharaman K."/>
            <person name="Brown C.T."/>
            <person name="Hug L.A."/>
            <person name="Sharon I."/>
            <person name="Castelle C.J."/>
            <person name="Probst A.J."/>
            <person name="Thomas B.C."/>
            <person name="Singh A."/>
            <person name="Wilkins M.J."/>
            <person name="Karaoz U."/>
            <person name="Brodie E.L."/>
            <person name="Williams K.H."/>
            <person name="Hubbard S.S."/>
            <person name="Banfield J.F."/>
        </authorList>
    </citation>
    <scope>NUCLEOTIDE SEQUENCE [LARGE SCALE GENOMIC DNA]</scope>
</reference>
<comment type="subcellular location">
    <subcellularLocation>
        <location evidence="1">Membrane</location>
        <topology evidence="1">Multi-pass membrane protein</topology>
    </subcellularLocation>
</comment>
<dbReference type="AlphaFoldDB" id="A0A1F5TSJ5"/>
<evidence type="ECO:0000313" key="11">
    <source>
        <dbReference type="Proteomes" id="UP000177579"/>
    </source>
</evidence>
<organism evidence="10 11">
    <name type="scientific">Candidatus Falkowbacteria bacterium RIFOXYD2_FULL_34_120</name>
    <dbReference type="NCBI Taxonomy" id="1798007"/>
    <lineage>
        <taxon>Bacteria</taxon>
        <taxon>Candidatus Falkowiibacteriota</taxon>
    </lineage>
</organism>